<keyword evidence="6" id="KW-0997">Cell inner membrane</keyword>
<evidence type="ECO:0000256" key="10">
    <source>
        <dbReference type="ARBA" id="ARBA00022989"/>
    </source>
</evidence>
<dbReference type="InterPro" id="IPR037185">
    <property type="entry name" value="EmrE-like"/>
</dbReference>
<evidence type="ECO:0000256" key="9">
    <source>
        <dbReference type="ARBA" id="ARBA00022985"/>
    </source>
</evidence>
<comment type="subcellular location">
    <subcellularLocation>
        <location evidence="1">Cell membrane</location>
        <topology evidence="1">Multi-pass membrane protein</topology>
    </subcellularLocation>
</comment>
<keyword evidence="7" id="KW-0441">Lipid A biosynthesis</keyword>
<organism evidence="16 17">
    <name type="scientific">Brevibacterium celere</name>
    <dbReference type="NCBI Taxonomy" id="225845"/>
    <lineage>
        <taxon>Bacteria</taxon>
        <taxon>Bacillati</taxon>
        <taxon>Actinomycetota</taxon>
        <taxon>Actinomycetes</taxon>
        <taxon>Micrococcales</taxon>
        <taxon>Brevibacteriaceae</taxon>
        <taxon>Brevibacterium</taxon>
    </lineage>
</organism>
<keyword evidence="4" id="KW-1003">Cell membrane</keyword>
<dbReference type="GO" id="GO:0022857">
    <property type="term" value="F:transmembrane transporter activity"/>
    <property type="evidence" value="ECO:0007669"/>
    <property type="project" value="InterPro"/>
</dbReference>
<evidence type="ECO:0000256" key="11">
    <source>
        <dbReference type="ARBA" id="ARBA00023098"/>
    </source>
</evidence>
<evidence type="ECO:0000256" key="7">
    <source>
        <dbReference type="ARBA" id="ARBA00022556"/>
    </source>
</evidence>
<keyword evidence="12 14" id="KW-0472">Membrane</keyword>
<evidence type="ECO:0000313" key="16">
    <source>
        <dbReference type="EMBL" id="RBP68585.1"/>
    </source>
</evidence>
<keyword evidence="10 14" id="KW-1133">Transmembrane helix</keyword>
<dbReference type="PANTHER" id="PTHR30561">
    <property type="entry name" value="SMR FAMILY PROTON-DEPENDENT DRUG EFFLUX TRANSPORTER SUGE"/>
    <property type="match status" value="1"/>
</dbReference>
<keyword evidence="9" id="KW-0448">Lipopolysaccharide biosynthesis</keyword>
<feature type="transmembrane region" description="Helical" evidence="14">
    <location>
        <begin position="219"/>
        <end position="240"/>
    </location>
</feature>
<keyword evidence="17" id="KW-1185">Reference proteome</keyword>
<feature type="transmembrane region" description="Helical" evidence="14">
    <location>
        <begin position="123"/>
        <end position="141"/>
    </location>
</feature>
<evidence type="ECO:0000313" key="17">
    <source>
        <dbReference type="Proteomes" id="UP000253509"/>
    </source>
</evidence>
<reference evidence="16 17" key="1">
    <citation type="submission" date="2018-06" db="EMBL/GenBank/DDBJ databases">
        <title>Freshwater and sediment microbial communities from various areas in North America, analyzing microbe dynamics in response to fracking.</title>
        <authorList>
            <person name="Lamendella R."/>
        </authorList>
    </citation>
    <scope>NUCLEOTIDE SEQUENCE [LARGE SCALE GENOMIC DNA]</scope>
    <source>
        <strain evidence="16 17">3b_TX</strain>
    </source>
</reference>
<dbReference type="InterPro" id="IPR000390">
    <property type="entry name" value="Small_drug/metabolite_transptr"/>
</dbReference>
<keyword evidence="3" id="KW-0813">Transport</keyword>
<dbReference type="RefSeq" id="WP_113905550.1">
    <property type="nucleotide sequence ID" value="NZ_QNSB01000017.1"/>
</dbReference>
<dbReference type="Proteomes" id="UP000253509">
    <property type="component" value="Unassembled WGS sequence"/>
</dbReference>
<evidence type="ECO:0000256" key="2">
    <source>
        <dbReference type="ARBA" id="ARBA00007362"/>
    </source>
</evidence>
<evidence type="ECO:0000256" key="12">
    <source>
        <dbReference type="ARBA" id="ARBA00023136"/>
    </source>
</evidence>
<feature type="transmembrane region" description="Helical" evidence="14">
    <location>
        <begin position="60"/>
        <end position="78"/>
    </location>
</feature>
<dbReference type="Pfam" id="PF00892">
    <property type="entry name" value="EamA"/>
    <property type="match status" value="2"/>
</dbReference>
<dbReference type="GO" id="GO:0009103">
    <property type="term" value="P:lipopolysaccharide biosynthetic process"/>
    <property type="evidence" value="ECO:0007669"/>
    <property type="project" value="UniProtKB-KW"/>
</dbReference>
<feature type="compositionally biased region" description="Low complexity" evidence="13">
    <location>
        <begin position="155"/>
        <end position="172"/>
    </location>
</feature>
<dbReference type="GO" id="GO:0005886">
    <property type="term" value="C:plasma membrane"/>
    <property type="evidence" value="ECO:0007669"/>
    <property type="project" value="UniProtKB-SubCell"/>
</dbReference>
<gene>
    <name evidence="16" type="ORF">DFO65_1179</name>
</gene>
<dbReference type="SUPFAM" id="SSF103481">
    <property type="entry name" value="Multidrug resistance efflux transporter EmrE"/>
    <property type="match status" value="2"/>
</dbReference>
<evidence type="ECO:0000256" key="14">
    <source>
        <dbReference type="SAM" id="Phobius"/>
    </source>
</evidence>
<dbReference type="AlphaFoldDB" id="A0A366ICI0"/>
<proteinExistence type="inferred from homology"/>
<dbReference type="PANTHER" id="PTHR30561:SF1">
    <property type="entry name" value="MULTIDRUG TRANSPORTER EMRE"/>
    <property type="match status" value="1"/>
</dbReference>
<comment type="caution">
    <text evidence="16">The sequence shown here is derived from an EMBL/GenBank/DDBJ whole genome shotgun (WGS) entry which is preliminary data.</text>
</comment>
<feature type="transmembrane region" description="Helical" evidence="14">
    <location>
        <begin position="260"/>
        <end position="281"/>
    </location>
</feature>
<feature type="domain" description="EamA" evidence="15">
    <location>
        <begin position="8"/>
        <end position="137"/>
    </location>
</feature>
<protein>
    <submittedName>
        <fullName evidence="16">EamA-like transporter family protein</fullName>
    </submittedName>
</protein>
<keyword evidence="8 14" id="KW-0812">Transmembrane</keyword>
<comment type="similarity">
    <text evidence="2">Belongs to the EamA transporter family.</text>
</comment>
<dbReference type="EMBL" id="QNSB01000017">
    <property type="protein sequence ID" value="RBP68585.1"/>
    <property type="molecule type" value="Genomic_DNA"/>
</dbReference>
<keyword evidence="11" id="KW-0443">Lipid metabolism</keyword>
<evidence type="ECO:0000256" key="4">
    <source>
        <dbReference type="ARBA" id="ARBA00022475"/>
    </source>
</evidence>
<evidence type="ECO:0000256" key="1">
    <source>
        <dbReference type="ARBA" id="ARBA00004651"/>
    </source>
</evidence>
<feature type="transmembrane region" description="Helical" evidence="14">
    <location>
        <begin position="287"/>
        <end position="307"/>
    </location>
</feature>
<feature type="region of interest" description="Disordered" evidence="13">
    <location>
        <begin position="147"/>
        <end position="178"/>
    </location>
</feature>
<feature type="transmembrane region" description="Helical" evidence="14">
    <location>
        <begin position="33"/>
        <end position="53"/>
    </location>
</feature>
<evidence type="ECO:0000256" key="5">
    <source>
        <dbReference type="ARBA" id="ARBA00022516"/>
    </source>
</evidence>
<evidence type="ECO:0000256" key="6">
    <source>
        <dbReference type="ARBA" id="ARBA00022519"/>
    </source>
</evidence>
<feature type="domain" description="EamA" evidence="15">
    <location>
        <begin position="190"/>
        <end position="329"/>
    </location>
</feature>
<feature type="transmembrane region" description="Helical" evidence="14">
    <location>
        <begin position="187"/>
        <end position="207"/>
    </location>
</feature>
<evidence type="ECO:0000259" key="15">
    <source>
        <dbReference type="Pfam" id="PF00892"/>
    </source>
</evidence>
<name>A0A366ICI0_9MICO</name>
<evidence type="ECO:0000256" key="8">
    <source>
        <dbReference type="ARBA" id="ARBA00022692"/>
    </source>
</evidence>
<evidence type="ECO:0000256" key="13">
    <source>
        <dbReference type="SAM" id="MobiDB-lite"/>
    </source>
</evidence>
<keyword evidence="5" id="KW-0444">Lipid biosynthesis</keyword>
<accession>A0A366ICI0</accession>
<dbReference type="Gene3D" id="1.10.3730.20">
    <property type="match status" value="2"/>
</dbReference>
<sequence>MTPGVLGLVLVASVAHALWNLVAKSVSGRGFAFVLAYHGLSAILLLPIAGWLVVSGAVAVDWRLLAASAVSAVIHIAYSVSLQSGYDHAPLGIVYPTARGAGPVITMLVAVALLGERPTGPELLGGLVVIAGIALVTAGGGRRRRMRVAGSSPEAAGGADVDPDAAADARGSSGTGRGFSGNDRGGVLRGLAWGGLIGTFIAAYTLWDDFAVNHITDSPLLYFAVSECVVAVLMTVGMIVCPGARARRADLAAIAADHRAAVVAVAVLSPLAYLLVLYSMQQAPVSLVAPVRETSIVVGTLLAWWVFGERNLGPKLLGAAVVVTGIGCIALG</sequence>
<dbReference type="InterPro" id="IPR000620">
    <property type="entry name" value="EamA_dom"/>
</dbReference>
<evidence type="ECO:0000256" key="3">
    <source>
        <dbReference type="ARBA" id="ARBA00022448"/>
    </source>
</evidence>